<feature type="region of interest" description="Disordered" evidence="1">
    <location>
        <begin position="48"/>
        <end position="87"/>
    </location>
</feature>
<name>A0AAD8PQF5_9PEZI</name>
<sequence>MFPRHSGTPVPRCMRAHEKWKREEGGGGSTLISTHVPHSTLTLTACAALSSPPYGRQSERETQDKQTARPASPETPTLSQAPALKRCQRLPKVYKTPEPSRIATIAPANPHTLSRRRCAL</sequence>
<dbReference type="GeneID" id="85437227"/>
<organism evidence="2 3">
    <name type="scientific">Colletotrichum navitas</name>
    <dbReference type="NCBI Taxonomy" id="681940"/>
    <lineage>
        <taxon>Eukaryota</taxon>
        <taxon>Fungi</taxon>
        <taxon>Dikarya</taxon>
        <taxon>Ascomycota</taxon>
        <taxon>Pezizomycotina</taxon>
        <taxon>Sordariomycetes</taxon>
        <taxon>Hypocreomycetidae</taxon>
        <taxon>Glomerellales</taxon>
        <taxon>Glomerellaceae</taxon>
        <taxon>Colletotrichum</taxon>
        <taxon>Colletotrichum graminicola species complex</taxon>
    </lineage>
</organism>
<evidence type="ECO:0000313" key="2">
    <source>
        <dbReference type="EMBL" id="KAK1573803.1"/>
    </source>
</evidence>
<reference evidence="2" key="1">
    <citation type="submission" date="2021-06" db="EMBL/GenBank/DDBJ databases">
        <title>Comparative genomics, transcriptomics and evolutionary studies reveal genomic signatures of adaptation to plant cell wall in hemibiotrophic fungi.</title>
        <authorList>
            <consortium name="DOE Joint Genome Institute"/>
            <person name="Baroncelli R."/>
            <person name="Diaz J.F."/>
            <person name="Benocci T."/>
            <person name="Peng M."/>
            <person name="Battaglia E."/>
            <person name="Haridas S."/>
            <person name="Andreopoulos W."/>
            <person name="Labutti K."/>
            <person name="Pangilinan J."/>
            <person name="Floch G.L."/>
            <person name="Makela M.R."/>
            <person name="Henrissat B."/>
            <person name="Grigoriev I.V."/>
            <person name="Crouch J.A."/>
            <person name="De Vries R.P."/>
            <person name="Sukno S.A."/>
            <person name="Thon M.R."/>
        </authorList>
    </citation>
    <scope>NUCLEOTIDE SEQUENCE</scope>
    <source>
        <strain evidence="2">CBS 125086</strain>
    </source>
</reference>
<evidence type="ECO:0000313" key="3">
    <source>
        <dbReference type="Proteomes" id="UP001230504"/>
    </source>
</evidence>
<dbReference type="AlphaFoldDB" id="A0AAD8PQF5"/>
<feature type="region of interest" description="Disordered" evidence="1">
    <location>
        <begin position="1"/>
        <end position="34"/>
    </location>
</feature>
<dbReference type="RefSeq" id="XP_060409382.1">
    <property type="nucleotide sequence ID" value="XM_060552987.1"/>
</dbReference>
<gene>
    <name evidence="2" type="ORF">LY79DRAFT_397298</name>
</gene>
<accession>A0AAD8PQF5</accession>
<proteinExistence type="predicted"/>
<feature type="compositionally biased region" description="Basic and acidic residues" evidence="1">
    <location>
        <begin position="57"/>
        <end position="67"/>
    </location>
</feature>
<dbReference type="EMBL" id="JAHLJV010000085">
    <property type="protein sequence ID" value="KAK1573803.1"/>
    <property type="molecule type" value="Genomic_DNA"/>
</dbReference>
<keyword evidence="3" id="KW-1185">Reference proteome</keyword>
<feature type="compositionally biased region" description="Basic and acidic residues" evidence="1">
    <location>
        <begin position="15"/>
        <end position="25"/>
    </location>
</feature>
<dbReference type="Proteomes" id="UP001230504">
    <property type="component" value="Unassembled WGS sequence"/>
</dbReference>
<evidence type="ECO:0000256" key="1">
    <source>
        <dbReference type="SAM" id="MobiDB-lite"/>
    </source>
</evidence>
<protein>
    <submittedName>
        <fullName evidence="2">Uncharacterized protein</fullName>
    </submittedName>
</protein>
<comment type="caution">
    <text evidence="2">The sequence shown here is derived from an EMBL/GenBank/DDBJ whole genome shotgun (WGS) entry which is preliminary data.</text>
</comment>